<dbReference type="EMBL" id="JAENHL010000008">
    <property type="protein sequence ID" value="MBK1870256.1"/>
    <property type="molecule type" value="Genomic_DNA"/>
</dbReference>
<evidence type="ECO:0000313" key="2">
    <source>
        <dbReference type="Proteomes" id="UP000616151"/>
    </source>
</evidence>
<reference evidence="1" key="1">
    <citation type="submission" date="2021-01" db="EMBL/GenBank/DDBJ databases">
        <authorList>
            <person name="Sun Q."/>
        </authorList>
    </citation>
    <scope>NUCLEOTIDE SEQUENCE</scope>
    <source>
        <strain evidence="1">YIM B02566</strain>
    </source>
</reference>
<proteinExistence type="predicted"/>
<name>A0ACC5RC34_9HYPH</name>
<protein>
    <submittedName>
        <fullName evidence="1">Multidrug effflux MFS transporter</fullName>
    </submittedName>
</protein>
<evidence type="ECO:0000313" key="1">
    <source>
        <dbReference type="EMBL" id="MBK1870256.1"/>
    </source>
</evidence>
<dbReference type="Proteomes" id="UP000616151">
    <property type="component" value="Unassembled WGS sequence"/>
</dbReference>
<accession>A0ACC5RC34</accession>
<gene>
    <name evidence="1" type="ORF">JHL16_28090</name>
</gene>
<organism evidence="1 2">
    <name type="scientific">Taklimakanibacter albus</name>
    <dbReference type="NCBI Taxonomy" id="2800327"/>
    <lineage>
        <taxon>Bacteria</taxon>
        <taxon>Pseudomonadati</taxon>
        <taxon>Pseudomonadota</taxon>
        <taxon>Alphaproteobacteria</taxon>
        <taxon>Hyphomicrobiales</taxon>
        <taxon>Aestuariivirgaceae</taxon>
        <taxon>Taklimakanibacter</taxon>
    </lineage>
</organism>
<keyword evidence="2" id="KW-1185">Reference proteome</keyword>
<sequence>MSSPVHQNWAYALPAALLLLAPFNILASLAMDIYLPVVPAMPGILATTPAVIQLTLSLYMILLGVGQIAFGPLSDRIGRRPVLLGGALLFASSSLLLAATSSAPFFLGLRVTQAIGASAMLVGLFATVRDAYADRPESVVIYGYLNAMLAFVPALGPVLGALIAEWFGWRGLFIALGAPAMIAVAWASMRWPETAPLQATKRKGVLRRIVRSGAFWAYTLAFSAAMGSFFVFFSTAPRFLIMRAGLSEFAFSLAFATAALVMIAATRFVSVAVKKWGVDGCARRGMALLLLGSALLVLGELFLSPSFWSFMPPMWIIALGIVMTASVTADGALAEFGDVAGTAVALYFCIQSLIVGLVGTAAVVLLKGDTAWPLAVYAAGMALATLAALRRR</sequence>
<comment type="caution">
    <text evidence="1">The sequence shown here is derived from an EMBL/GenBank/DDBJ whole genome shotgun (WGS) entry which is preliminary data.</text>
</comment>